<evidence type="ECO:0000313" key="2">
    <source>
        <dbReference type="EMBL" id="JAQ60953.1"/>
    </source>
</evidence>
<keyword evidence="1" id="KW-0812">Transmembrane</keyword>
<dbReference type="EMBL" id="GCES01112903">
    <property type="protein sequence ID" value="JAQ73419.1"/>
    <property type="molecule type" value="Transcribed_RNA"/>
</dbReference>
<feature type="transmembrane region" description="Helical" evidence="1">
    <location>
        <begin position="46"/>
        <end position="66"/>
    </location>
</feature>
<dbReference type="EMBL" id="GCES01125369">
    <property type="protein sequence ID" value="JAQ60953.1"/>
    <property type="molecule type" value="Transcribed_RNA"/>
</dbReference>
<name>A0A146QXV3_FUNHE</name>
<protein>
    <submittedName>
        <fullName evidence="2">Uncharacterized protein</fullName>
    </submittedName>
</protein>
<organism evidence="2">
    <name type="scientific">Fundulus heteroclitus</name>
    <name type="common">Killifish</name>
    <name type="synonym">Mummichog</name>
    <dbReference type="NCBI Taxonomy" id="8078"/>
    <lineage>
        <taxon>Eukaryota</taxon>
        <taxon>Metazoa</taxon>
        <taxon>Chordata</taxon>
        <taxon>Craniata</taxon>
        <taxon>Vertebrata</taxon>
        <taxon>Euteleostomi</taxon>
        <taxon>Actinopterygii</taxon>
        <taxon>Neopterygii</taxon>
        <taxon>Teleostei</taxon>
        <taxon>Neoteleostei</taxon>
        <taxon>Acanthomorphata</taxon>
        <taxon>Ovalentaria</taxon>
        <taxon>Atherinomorphae</taxon>
        <taxon>Cyprinodontiformes</taxon>
        <taxon>Fundulidae</taxon>
        <taxon>Fundulus</taxon>
    </lineage>
</organism>
<keyword evidence="1" id="KW-0472">Membrane</keyword>
<keyword evidence="1" id="KW-1133">Transmembrane helix</keyword>
<sequence length="76" mass="8624">MADLMSKKLVWQHEGGLKDLKKQHNAPIRGKLEDEKQRSLAASEPTPALCCLVVILLLLYFTLCTVEKSFKIDVNR</sequence>
<reference evidence="2" key="1">
    <citation type="submission" date="2015-01" db="EMBL/GenBank/DDBJ databases">
        <title>EvidentialGene: Evidence-directed Construction of Complete mRNA Transcriptomes without Genomes.</title>
        <authorList>
            <person name="Gilbert D.G."/>
        </authorList>
    </citation>
    <scope>NUCLEOTIDE SEQUENCE</scope>
</reference>
<proteinExistence type="predicted"/>
<evidence type="ECO:0000256" key="1">
    <source>
        <dbReference type="SAM" id="Phobius"/>
    </source>
</evidence>
<accession>A0A146QXV3</accession>
<dbReference type="AlphaFoldDB" id="A0A146QXV3"/>